<sequence>MDPSMIAAAGLVVMFLMMFISVPISVAMFITGMGGLFVMSSSTSAFYLLSSEVWNSFSSYSLSVIPLYILMGEIVFQSGLTARLFNAAYRWFGHLRGGMAGTTILASAGFASICGSNAAAAASMGTMALPELKKYKYNPALSTGSVATGGTLGIIIPPSTVLIVIAIQTQQSIRDLFIASIIPGILLVIFFLLTILYLCHRNPEYGPPGPKFSFKEKMRAVYGVVPILGLFLFVIGGLFLGWFTPSESAAFGALGAILLTLAMKRLTKEGFVTAVKNTIKTSAMVLMLIVGATYLGRFLAVTRLPNEVAEWISSLPVHSLVIVFAILTVYVIGGSLMDAMGFLMVSIPIFYPPVIAIGYDPVWFAILLCIVTSLGAITPPVGVNAFVVQGLTPSTNITTIFKGTSYFLVNYVIFIIILVVFPQIILFLV</sequence>
<feature type="transmembrane region" description="Helical" evidence="7">
    <location>
        <begin position="60"/>
        <end position="80"/>
    </location>
</feature>
<proteinExistence type="predicted"/>
<evidence type="ECO:0000256" key="1">
    <source>
        <dbReference type="ARBA" id="ARBA00004429"/>
    </source>
</evidence>
<dbReference type="InterPro" id="IPR010656">
    <property type="entry name" value="DctM"/>
</dbReference>
<gene>
    <name evidence="9" type="ORF">SAMN05192534_1302</name>
</gene>
<feature type="transmembrane region" description="Helical" evidence="7">
    <location>
        <begin position="279"/>
        <end position="299"/>
    </location>
</feature>
<feature type="transmembrane region" description="Helical" evidence="7">
    <location>
        <begin position="100"/>
        <end position="120"/>
    </location>
</feature>
<evidence type="ECO:0000256" key="7">
    <source>
        <dbReference type="SAM" id="Phobius"/>
    </source>
</evidence>
<name>A0A1G8J755_9BACI</name>
<protein>
    <submittedName>
        <fullName evidence="9">TRAP transporter, DctM subunit</fullName>
    </submittedName>
</protein>
<evidence type="ECO:0000313" key="10">
    <source>
        <dbReference type="Proteomes" id="UP000199163"/>
    </source>
</evidence>
<evidence type="ECO:0000256" key="5">
    <source>
        <dbReference type="ARBA" id="ARBA00022989"/>
    </source>
</evidence>
<feature type="transmembrane region" description="Helical" evidence="7">
    <location>
        <begin position="311"/>
        <end position="332"/>
    </location>
</feature>
<dbReference type="AlphaFoldDB" id="A0A1G8J755"/>
<evidence type="ECO:0000313" key="9">
    <source>
        <dbReference type="EMBL" id="SDI27099.1"/>
    </source>
</evidence>
<feature type="domain" description="TRAP C4-dicarboxylate transport system permease DctM subunit" evidence="8">
    <location>
        <begin position="11"/>
        <end position="424"/>
    </location>
</feature>
<feature type="transmembrane region" description="Helical" evidence="7">
    <location>
        <begin position="6"/>
        <end position="39"/>
    </location>
</feature>
<evidence type="ECO:0000256" key="6">
    <source>
        <dbReference type="ARBA" id="ARBA00023136"/>
    </source>
</evidence>
<dbReference type="RefSeq" id="WP_091276249.1">
    <property type="nucleotide sequence ID" value="NZ_FNDK01000030.1"/>
</dbReference>
<organism evidence="9 10">
    <name type="scientific">Alteribacillus persepolensis</name>
    <dbReference type="NCBI Taxonomy" id="568899"/>
    <lineage>
        <taxon>Bacteria</taxon>
        <taxon>Bacillati</taxon>
        <taxon>Bacillota</taxon>
        <taxon>Bacilli</taxon>
        <taxon>Bacillales</taxon>
        <taxon>Bacillaceae</taxon>
        <taxon>Alteribacillus</taxon>
    </lineage>
</organism>
<dbReference type="Pfam" id="PF06808">
    <property type="entry name" value="DctM"/>
    <property type="match status" value="1"/>
</dbReference>
<evidence type="ECO:0000256" key="2">
    <source>
        <dbReference type="ARBA" id="ARBA00022475"/>
    </source>
</evidence>
<reference evidence="9 10" key="1">
    <citation type="submission" date="2016-10" db="EMBL/GenBank/DDBJ databases">
        <authorList>
            <person name="de Groot N.N."/>
        </authorList>
    </citation>
    <scope>NUCLEOTIDE SEQUENCE [LARGE SCALE GENOMIC DNA]</scope>
    <source>
        <strain evidence="9 10">DSM 21632</strain>
    </source>
</reference>
<keyword evidence="4 7" id="KW-0812">Transmembrane</keyword>
<dbReference type="PANTHER" id="PTHR33362:SF5">
    <property type="entry name" value="C4-DICARBOXYLATE TRAP TRANSPORTER LARGE PERMEASE PROTEIN DCTM"/>
    <property type="match status" value="1"/>
</dbReference>
<keyword evidence="10" id="KW-1185">Reference proteome</keyword>
<feature type="transmembrane region" description="Helical" evidence="7">
    <location>
        <begin position="141"/>
        <end position="165"/>
    </location>
</feature>
<evidence type="ECO:0000256" key="3">
    <source>
        <dbReference type="ARBA" id="ARBA00022519"/>
    </source>
</evidence>
<feature type="transmembrane region" description="Helical" evidence="7">
    <location>
        <begin position="177"/>
        <end position="199"/>
    </location>
</feature>
<dbReference type="OrthoDB" id="9785600at2"/>
<feature type="transmembrane region" description="Helical" evidence="7">
    <location>
        <begin position="408"/>
        <end position="428"/>
    </location>
</feature>
<keyword evidence="3" id="KW-0997">Cell inner membrane</keyword>
<dbReference type="NCBIfam" id="TIGR00786">
    <property type="entry name" value="dctM"/>
    <property type="match status" value="1"/>
</dbReference>
<feature type="transmembrane region" description="Helical" evidence="7">
    <location>
        <begin position="363"/>
        <end position="387"/>
    </location>
</feature>
<evidence type="ECO:0000259" key="8">
    <source>
        <dbReference type="Pfam" id="PF06808"/>
    </source>
</evidence>
<evidence type="ECO:0000256" key="4">
    <source>
        <dbReference type="ARBA" id="ARBA00022692"/>
    </source>
</evidence>
<dbReference type="Proteomes" id="UP000199163">
    <property type="component" value="Unassembled WGS sequence"/>
</dbReference>
<keyword evidence="2" id="KW-1003">Cell membrane</keyword>
<keyword evidence="6 7" id="KW-0472">Membrane</keyword>
<comment type="subcellular location">
    <subcellularLocation>
        <location evidence="1">Cell inner membrane</location>
        <topology evidence="1">Multi-pass membrane protein</topology>
    </subcellularLocation>
</comment>
<dbReference type="GO" id="GO:0022857">
    <property type="term" value="F:transmembrane transporter activity"/>
    <property type="evidence" value="ECO:0007669"/>
    <property type="project" value="TreeGrafter"/>
</dbReference>
<accession>A0A1G8J755</accession>
<dbReference type="PIRSF" id="PIRSF006066">
    <property type="entry name" value="HI0050"/>
    <property type="match status" value="1"/>
</dbReference>
<feature type="transmembrane region" description="Helical" evidence="7">
    <location>
        <begin position="220"/>
        <end position="243"/>
    </location>
</feature>
<dbReference type="GO" id="GO:0005886">
    <property type="term" value="C:plasma membrane"/>
    <property type="evidence" value="ECO:0007669"/>
    <property type="project" value="UniProtKB-SubCell"/>
</dbReference>
<dbReference type="InterPro" id="IPR004681">
    <property type="entry name" value="TRAP_DctM"/>
</dbReference>
<keyword evidence="5 7" id="KW-1133">Transmembrane helix</keyword>
<feature type="transmembrane region" description="Helical" evidence="7">
    <location>
        <begin position="339"/>
        <end position="357"/>
    </location>
</feature>
<dbReference type="STRING" id="568899.SAMN05192534_1302"/>
<dbReference type="EMBL" id="FNDK01000030">
    <property type="protein sequence ID" value="SDI27099.1"/>
    <property type="molecule type" value="Genomic_DNA"/>
</dbReference>
<dbReference type="PANTHER" id="PTHR33362">
    <property type="entry name" value="SIALIC ACID TRAP TRANSPORTER PERMEASE PROTEIN SIAT-RELATED"/>
    <property type="match status" value="1"/>
</dbReference>